<feature type="transmembrane region" description="Helical" evidence="6">
    <location>
        <begin position="351"/>
        <end position="374"/>
    </location>
</feature>
<evidence type="ECO:0000313" key="9">
    <source>
        <dbReference type="Proteomes" id="UP000181917"/>
    </source>
</evidence>
<feature type="transmembrane region" description="Helical" evidence="6">
    <location>
        <begin position="226"/>
        <end position="250"/>
    </location>
</feature>
<dbReference type="OrthoDB" id="5176013at2"/>
<evidence type="ECO:0000313" key="8">
    <source>
        <dbReference type="EMBL" id="SDQ42545.1"/>
    </source>
</evidence>
<dbReference type="KEGG" id="acry:AC20117_11995"/>
<dbReference type="STRING" id="37928.SAMN04489742_1066"/>
<feature type="compositionally biased region" description="Basic and acidic residues" evidence="5">
    <location>
        <begin position="420"/>
        <end position="436"/>
    </location>
</feature>
<dbReference type="PANTHER" id="PTHR23527:SF1">
    <property type="entry name" value="BLL3282 PROTEIN"/>
    <property type="match status" value="1"/>
</dbReference>
<feature type="transmembrane region" description="Helical" evidence="6">
    <location>
        <begin position="21"/>
        <end position="43"/>
    </location>
</feature>
<dbReference type="InterPro" id="IPR052952">
    <property type="entry name" value="MFS-Transporter"/>
</dbReference>
<evidence type="ECO:0000256" key="2">
    <source>
        <dbReference type="ARBA" id="ARBA00022692"/>
    </source>
</evidence>
<dbReference type="InterPro" id="IPR011701">
    <property type="entry name" value="MFS"/>
</dbReference>
<dbReference type="GO" id="GO:0022857">
    <property type="term" value="F:transmembrane transporter activity"/>
    <property type="evidence" value="ECO:0007669"/>
    <property type="project" value="InterPro"/>
</dbReference>
<evidence type="ECO:0000256" key="1">
    <source>
        <dbReference type="ARBA" id="ARBA00004651"/>
    </source>
</evidence>
<dbReference type="Gene3D" id="1.20.1250.20">
    <property type="entry name" value="MFS general substrate transporter like domains"/>
    <property type="match status" value="2"/>
</dbReference>
<feature type="transmembrane region" description="Helical" evidence="6">
    <location>
        <begin position="175"/>
        <end position="195"/>
    </location>
</feature>
<protein>
    <submittedName>
        <fullName evidence="8">Predicted arabinose efflux permease, MFS family</fullName>
    </submittedName>
</protein>
<keyword evidence="3 6" id="KW-1133">Transmembrane helix</keyword>
<dbReference type="RefSeq" id="WP_074699544.1">
    <property type="nucleotide sequence ID" value="NZ_CP018863.1"/>
</dbReference>
<sequence length="436" mass="43884">MGKEHGLPMPSPRRHPGRLATVMAASTTIVAVLPVFLVGGLAVQLEDDLGMSTAILGAGVAVFWAVSALLSPAAGRVAQRLGARKGMLVAVVGGLAALSGIAFATPHWAWLFVWLAVGGVANALGHPPSNGLIVDQVAVRNRAFAFGLKQAAVPAATMIAGLSVPVLALTVGWKWTFTIGAAFALLLVPVLIGLVPGKRQAVSAAGNPRRLTGSASGPLPRKLKSFLIVTAIAAAMGSAQANALGAFTVISATQAGFDVATAGLLLGVGSATGCLTRPLFGMAADRGIGGSMGTVAIMLSIGCAGLLAIASGNQIAFAAGCILAFGFGWGWNGLVHYVVSHRSHPFTARATGIAQSGTYIGGSLGPLAFGIVFAGFGPTIAWTSAAVLAAMGAGAALVAHRLERELSAPTETPRPAADTPNHELVHGPERDACQSN</sequence>
<accession>A0A1H1AS47</accession>
<evidence type="ECO:0000256" key="6">
    <source>
        <dbReference type="SAM" id="Phobius"/>
    </source>
</evidence>
<feature type="transmembrane region" description="Helical" evidence="6">
    <location>
        <begin position="380"/>
        <end position="399"/>
    </location>
</feature>
<dbReference type="AlphaFoldDB" id="A0A1H1AS47"/>
<evidence type="ECO:0000256" key="3">
    <source>
        <dbReference type="ARBA" id="ARBA00022989"/>
    </source>
</evidence>
<feature type="transmembrane region" description="Helical" evidence="6">
    <location>
        <begin position="256"/>
        <end position="276"/>
    </location>
</feature>
<feature type="transmembrane region" description="Helical" evidence="6">
    <location>
        <begin position="288"/>
        <end position="309"/>
    </location>
</feature>
<dbReference type="SUPFAM" id="SSF103473">
    <property type="entry name" value="MFS general substrate transporter"/>
    <property type="match status" value="1"/>
</dbReference>
<dbReference type="GO" id="GO:0005886">
    <property type="term" value="C:plasma membrane"/>
    <property type="evidence" value="ECO:0007669"/>
    <property type="project" value="UniProtKB-SubCell"/>
</dbReference>
<feature type="region of interest" description="Disordered" evidence="5">
    <location>
        <begin position="407"/>
        <end position="436"/>
    </location>
</feature>
<evidence type="ECO:0000256" key="5">
    <source>
        <dbReference type="SAM" id="MobiDB-lite"/>
    </source>
</evidence>
<dbReference type="PROSITE" id="PS50850">
    <property type="entry name" value="MFS"/>
    <property type="match status" value="1"/>
</dbReference>
<feature type="transmembrane region" description="Helical" evidence="6">
    <location>
        <begin position="82"/>
        <end position="102"/>
    </location>
</feature>
<dbReference type="PANTHER" id="PTHR23527">
    <property type="entry name" value="BLL3282 PROTEIN"/>
    <property type="match status" value="1"/>
</dbReference>
<dbReference type="Proteomes" id="UP000181917">
    <property type="component" value="Unassembled WGS sequence"/>
</dbReference>
<comment type="subcellular location">
    <subcellularLocation>
        <location evidence="1">Cell membrane</location>
        <topology evidence="1">Multi-pass membrane protein</topology>
    </subcellularLocation>
</comment>
<feature type="transmembrane region" description="Helical" evidence="6">
    <location>
        <begin position="49"/>
        <end position="70"/>
    </location>
</feature>
<keyword evidence="4 6" id="KW-0472">Membrane</keyword>
<feature type="domain" description="Major facilitator superfamily (MFS) profile" evidence="7">
    <location>
        <begin position="20"/>
        <end position="404"/>
    </location>
</feature>
<dbReference type="InterPro" id="IPR020846">
    <property type="entry name" value="MFS_dom"/>
</dbReference>
<evidence type="ECO:0000256" key="4">
    <source>
        <dbReference type="ARBA" id="ARBA00023136"/>
    </source>
</evidence>
<name>A0A1H1AS47_9MICC</name>
<feature type="transmembrane region" description="Helical" evidence="6">
    <location>
        <begin position="315"/>
        <end position="339"/>
    </location>
</feature>
<dbReference type="EMBL" id="FNKH01000002">
    <property type="protein sequence ID" value="SDQ42545.1"/>
    <property type="molecule type" value="Genomic_DNA"/>
</dbReference>
<dbReference type="Pfam" id="PF07690">
    <property type="entry name" value="MFS_1"/>
    <property type="match status" value="1"/>
</dbReference>
<keyword evidence="2 6" id="KW-0812">Transmembrane</keyword>
<keyword evidence="9" id="KW-1185">Reference proteome</keyword>
<evidence type="ECO:0000259" key="7">
    <source>
        <dbReference type="PROSITE" id="PS50850"/>
    </source>
</evidence>
<gene>
    <name evidence="8" type="ORF">SAMN04489742_1066</name>
</gene>
<proteinExistence type="predicted"/>
<dbReference type="CDD" id="cd06174">
    <property type="entry name" value="MFS"/>
    <property type="match status" value="1"/>
</dbReference>
<dbReference type="InterPro" id="IPR036259">
    <property type="entry name" value="MFS_trans_sf"/>
</dbReference>
<organism evidence="8 9">
    <name type="scientific">Crystallibacter crystallopoietes</name>
    <dbReference type="NCBI Taxonomy" id="37928"/>
    <lineage>
        <taxon>Bacteria</taxon>
        <taxon>Bacillati</taxon>
        <taxon>Actinomycetota</taxon>
        <taxon>Actinomycetes</taxon>
        <taxon>Micrococcales</taxon>
        <taxon>Micrococcaceae</taxon>
        <taxon>Crystallibacter</taxon>
    </lineage>
</organism>
<reference evidence="8 9" key="1">
    <citation type="submission" date="2016-10" db="EMBL/GenBank/DDBJ databases">
        <authorList>
            <person name="de Groot N.N."/>
        </authorList>
    </citation>
    <scope>NUCLEOTIDE SEQUENCE [LARGE SCALE GENOMIC DNA]</scope>
    <source>
        <strain evidence="8 9">DSM 20117</strain>
    </source>
</reference>